<proteinExistence type="inferred from homology"/>
<sequence>MEYTNKRTDELWRWSATDLAHGIRTGLISSREAVSSCLNRIEEVNPALNALVEVHAEEALAAADQADLAVKKGEVLKPLHGVPVSTKVNVDQAGHATTDGVLAFKDQIAEKDSPPVANLRKAGAVIVGRSNTPAFSFRWFTNNDLHGRTLNPWDKTRTPGGSSGGASSAVASGMMPIGHGNDIGGSVRHPAYACGIAGIRPTMGRIPGWYGPPSGDQSPSTQLMSTDGPLARNVADLRLAFSCMSEFDPRDPLHTSVPLLGEPLQKPIRVGLLRDVGVAKPSPAVNQALNDAASQLEEAGYIVEEVHLPLFAEAYRLWYLLVLEDFRTALPLVEQYGDEGMKKAAFHYFSNAKEWWGEEPKLSDYIKGYSRRGTLIVQLQEFLQEYPILLMPVSTDQAFEQDADLVSVESMRRCMDAQWSMMAIPVLGFPAMSVPTAVVDDLPVGVQLLGRRFREDTLFDAAEVIEAHAKIQTPIDPR</sequence>
<dbReference type="InterPro" id="IPR020556">
    <property type="entry name" value="Amidase_CS"/>
</dbReference>
<evidence type="ECO:0000313" key="3">
    <source>
        <dbReference type="EMBL" id="ARK29897.1"/>
    </source>
</evidence>
<dbReference type="AlphaFoldDB" id="A0A1X9M933"/>
<dbReference type="PROSITE" id="PS00571">
    <property type="entry name" value="AMIDASES"/>
    <property type="match status" value="1"/>
</dbReference>
<keyword evidence="3" id="KW-0436">Ligase</keyword>
<dbReference type="InterPro" id="IPR023631">
    <property type="entry name" value="Amidase_dom"/>
</dbReference>
<evidence type="ECO:0000313" key="4">
    <source>
        <dbReference type="Proteomes" id="UP000193006"/>
    </source>
</evidence>
<dbReference type="SUPFAM" id="SSF75304">
    <property type="entry name" value="Amidase signature (AS) enzymes"/>
    <property type="match status" value="1"/>
</dbReference>
<dbReference type="GO" id="GO:0016874">
    <property type="term" value="F:ligase activity"/>
    <property type="evidence" value="ECO:0007669"/>
    <property type="project" value="UniProtKB-KW"/>
</dbReference>
<evidence type="ECO:0000259" key="2">
    <source>
        <dbReference type="Pfam" id="PF01425"/>
    </source>
</evidence>
<evidence type="ECO:0000256" key="1">
    <source>
        <dbReference type="ARBA" id="ARBA00009199"/>
    </source>
</evidence>
<keyword evidence="3" id="KW-0808">Transferase</keyword>
<feature type="domain" description="Amidase" evidence="2">
    <location>
        <begin position="32"/>
        <end position="458"/>
    </location>
</feature>
<reference evidence="3 4" key="1">
    <citation type="submission" date="2017-04" db="EMBL/GenBank/DDBJ databases">
        <title>Bacillus krulwichiae AM31D Genome sequencing and assembly.</title>
        <authorList>
            <person name="Krulwich T.A."/>
            <person name="Anastor L."/>
            <person name="Ehrlich R."/>
            <person name="Ehrlich G.D."/>
            <person name="Janto B."/>
        </authorList>
    </citation>
    <scope>NUCLEOTIDE SEQUENCE [LARGE SCALE GENOMIC DNA]</scope>
    <source>
        <strain evidence="3 4">AM31D</strain>
    </source>
</reference>
<dbReference type="InterPro" id="IPR000120">
    <property type="entry name" value="Amidase"/>
</dbReference>
<dbReference type="EMBL" id="CP020814">
    <property type="protein sequence ID" value="ARK29897.1"/>
    <property type="molecule type" value="Genomic_DNA"/>
</dbReference>
<name>A0A1X9M933_9BACI</name>
<dbReference type="GO" id="GO:0016740">
    <property type="term" value="F:transferase activity"/>
    <property type="evidence" value="ECO:0007669"/>
    <property type="project" value="UniProtKB-KW"/>
</dbReference>
<dbReference type="STRING" id="199441.BkAM31D_08485"/>
<gene>
    <name evidence="3" type="primary">gatA_4</name>
    <name evidence="3" type="ORF">BkAM31D_08485</name>
</gene>
<dbReference type="Gene3D" id="3.90.1300.10">
    <property type="entry name" value="Amidase signature (AS) domain"/>
    <property type="match status" value="1"/>
</dbReference>
<protein>
    <submittedName>
        <fullName evidence="3">Glutamyl-tRNA(Gln) amidotransferase subunit A</fullName>
        <ecNumber evidence="3">6.3.5.-</ecNumber>
    </submittedName>
</protein>
<dbReference type="KEGG" id="bkw:BkAM31D_08485"/>
<organism evidence="3 4">
    <name type="scientific">Halalkalibacter krulwichiae</name>
    <dbReference type="NCBI Taxonomy" id="199441"/>
    <lineage>
        <taxon>Bacteria</taxon>
        <taxon>Bacillati</taxon>
        <taxon>Bacillota</taxon>
        <taxon>Bacilli</taxon>
        <taxon>Bacillales</taxon>
        <taxon>Bacillaceae</taxon>
        <taxon>Halalkalibacter</taxon>
    </lineage>
</organism>
<dbReference type="InterPro" id="IPR036928">
    <property type="entry name" value="AS_sf"/>
</dbReference>
<dbReference type="PANTHER" id="PTHR11895">
    <property type="entry name" value="TRANSAMIDASE"/>
    <property type="match status" value="1"/>
</dbReference>
<dbReference type="PANTHER" id="PTHR11895:SF7">
    <property type="entry name" value="GLUTAMYL-TRNA(GLN) AMIDOTRANSFERASE SUBUNIT A, MITOCHONDRIAL"/>
    <property type="match status" value="1"/>
</dbReference>
<dbReference type="RefSeq" id="WP_066152274.1">
    <property type="nucleotide sequence ID" value="NZ_CP020814.1"/>
</dbReference>
<accession>A0A1X9M933</accession>
<comment type="similarity">
    <text evidence="1">Belongs to the amidase family.</text>
</comment>
<dbReference type="EC" id="6.3.5.-" evidence="3"/>
<dbReference type="Proteomes" id="UP000193006">
    <property type="component" value="Chromosome"/>
</dbReference>
<dbReference type="Pfam" id="PF01425">
    <property type="entry name" value="Amidase"/>
    <property type="match status" value="1"/>
</dbReference>
<keyword evidence="4" id="KW-1185">Reference proteome</keyword>
<dbReference type="NCBIfam" id="NF005687">
    <property type="entry name" value="PRK07487.1"/>
    <property type="match status" value="1"/>
</dbReference>